<keyword evidence="6" id="KW-1185">Reference proteome</keyword>
<evidence type="ECO:0000256" key="1">
    <source>
        <dbReference type="ARBA" id="ARBA00008694"/>
    </source>
</evidence>
<evidence type="ECO:0000256" key="3">
    <source>
        <dbReference type="ARBA" id="ARBA00023315"/>
    </source>
</evidence>
<dbReference type="Gene3D" id="3.40.630.30">
    <property type="match status" value="1"/>
</dbReference>
<dbReference type="AlphaFoldDB" id="A0A506PPB1"/>
<dbReference type="FunFam" id="3.40.630.30:FF:000064">
    <property type="entry name" value="GNAT family acetyltransferase"/>
    <property type="match status" value="1"/>
</dbReference>
<protein>
    <submittedName>
        <fullName evidence="5">GNAT family N-acetyltransferase</fullName>
    </submittedName>
</protein>
<comment type="similarity">
    <text evidence="1">Belongs to the acetyltransferase family.</text>
</comment>
<dbReference type="InterPro" id="IPR051016">
    <property type="entry name" value="Diverse_Substrate_AcTransf"/>
</dbReference>
<evidence type="ECO:0000256" key="2">
    <source>
        <dbReference type="ARBA" id="ARBA00022679"/>
    </source>
</evidence>
<feature type="domain" description="N-acetyltransferase" evidence="4">
    <location>
        <begin position="1"/>
        <end position="157"/>
    </location>
</feature>
<evidence type="ECO:0000313" key="5">
    <source>
        <dbReference type="EMBL" id="TPV35082.1"/>
    </source>
</evidence>
<accession>A0A506PPB1</accession>
<organism evidence="5 6">
    <name type="scientific">Paucihalobacter ruber</name>
    <dbReference type="NCBI Taxonomy" id="2567861"/>
    <lineage>
        <taxon>Bacteria</taxon>
        <taxon>Pseudomonadati</taxon>
        <taxon>Bacteroidota</taxon>
        <taxon>Flavobacteriia</taxon>
        <taxon>Flavobacteriales</taxon>
        <taxon>Flavobacteriaceae</taxon>
        <taxon>Paucihalobacter</taxon>
    </lineage>
</organism>
<reference evidence="5 6" key="1">
    <citation type="submission" date="2019-06" db="EMBL/GenBank/DDBJ databases">
        <title>Flavobacteriaceae Paucihalobacterium erythroidium CWB-1, complete genome.</title>
        <authorList>
            <person name="Wu S."/>
        </authorList>
    </citation>
    <scope>NUCLEOTIDE SEQUENCE [LARGE SCALE GENOMIC DNA]</scope>
    <source>
        <strain evidence="5 6">CWB-1</strain>
    </source>
</reference>
<dbReference type="PANTHER" id="PTHR10545:SF29">
    <property type="entry name" value="GH14572P-RELATED"/>
    <property type="match status" value="1"/>
</dbReference>
<dbReference type="CDD" id="cd04301">
    <property type="entry name" value="NAT_SF"/>
    <property type="match status" value="1"/>
</dbReference>
<dbReference type="SUPFAM" id="SSF55729">
    <property type="entry name" value="Acyl-CoA N-acyltransferases (Nat)"/>
    <property type="match status" value="1"/>
</dbReference>
<dbReference type="RefSeq" id="WP_140989558.1">
    <property type="nucleotide sequence ID" value="NZ_VHIQ01000002.1"/>
</dbReference>
<sequence>MTIRPAVKTDMKAVLALITELAIFEKEPNAVEVTEDYLINAGFGTNPEFKCFVAEIDSKIVGMALVFTRFSTWKGTVLHLEDLIVNQNYRAQGIGAALLDKVVAYGKELGVKRISWEVLDWNTNAIEFYKQKGANILETWRVVHLDQNGINNYKFKN</sequence>
<dbReference type="EMBL" id="VHIQ01000002">
    <property type="protein sequence ID" value="TPV35082.1"/>
    <property type="molecule type" value="Genomic_DNA"/>
</dbReference>
<gene>
    <name evidence="5" type="ORF">FJ651_06040</name>
</gene>
<proteinExistence type="inferred from homology"/>
<dbReference type="InterPro" id="IPR000182">
    <property type="entry name" value="GNAT_dom"/>
</dbReference>
<dbReference type="PROSITE" id="PS51186">
    <property type="entry name" value="GNAT"/>
    <property type="match status" value="1"/>
</dbReference>
<keyword evidence="3" id="KW-0012">Acyltransferase</keyword>
<comment type="caution">
    <text evidence="5">The sequence shown here is derived from an EMBL/GenBank/DDBJ whole genome shotgun (WGS) entry which is preliminary data.</text>
</comment>
<dbReference type="OrthoDB" id="9805924at2"/>
<name>A0A506PPB1_9FLAO</name>
<evidence type="ECO:0000259" key="4">
    <source>
        <dbReference type="PROSITE" id="PS51186"/>
    </source>
</evidence>
<dbReference type="PANTHER" id="PTHR10545">
    <property type="entry name" value="DIAMINE N-ACETYLTRANSFERASE"/>
    <property type="match status" value="1"/>
</dbReference>
<dbReference type="GO" id="GO:0008080">
    <property type="term" value="F:N-acetyltransferase activity"/>
    <property type="evidence" value="ECO:0007669"/>
    <property type="project" value="UniProtKB-ARBA"/>
</dbReference>
<dbReference type="Pfam" id="PF00583">
    <property type="entry name" value="Acetyltransf_1"/>
    <property type="match status" value="1"/>
</dbReference>
<evidence type="ECO:0000313" key="6">
    <source>
        <dbReference type="Proteomes" id="UP000317332"/>
    </source>
</evidence>
<dbReference type="Proteomes" id="UP000317332">
    <property type="component" value="Unassembled WGS sequence"/>
</dbReference>
<dbReference type="InterPro" id="IPR016181">
    <property type="entry name" value="Acyl_CoA_acyltransferase"/>
</dbReference>
<keyword evidence="2 5" id="KW-0808">Transferase</keyword>